<feature type="compositionally biased region" description="Polar residues" evidence="1">
    <location>
        <begin position="36"/>
        <end position="47"/>
    </location>
</feature>
<keyword evidence="3" id="KW-1185">Reference proteome</keyword>
<accession>A0A9W8A1J4</accession>
<evidence type="ECO:0000256" key="1">
    <source>
        <dbReference type="SAM" id="MobiDB-lite"/>
    </source>
</evidence>
<feature type="region of interest" description="Disordered" evidence="1">
    <location>
        <begin position="28"/>
        <end position="47"/>
    </location>
</feature>
<dbReference type="OrthoDB" id="5573882at2759"/>
<dbReference type="EMBL" id="JANBPT010000432">
    <property type="protein sequence ID" value="KAJ1920883.1"/>
    <property type="molecule type" value="Genomic_DNA"/>
</dbReference>
<gene>
    <name evidence="2" type="ORF">IWQ60_006894</name>
</gene>
<evidence type="ECO:0000313" key="2">
    <source>
        <dbReference type="EMBL" id="KAJ1920883.1"/>
    </source>
</evidence>
<evidence type="ECO:0000313" key="3">
    <source>
        <dbReference type="Proteomes" id="UP001150569"/>
    </source>
</evidence>
<feature type="compositionally biased region" description="Basic residues" evidence="1">
    <location>
        <begin position="152"/>
        <end position="162"/>
    </location>
</feature>
<feature type="region of interest" description="Disordered" evidence="1">
    <location>
        <begin position="137"/>
        <end position="177"/>
    </location>
</feature>
<proteinExistence type="predicted"/>
<reference evidence="2" key="1">
    <citation type="submission" date="2022-07" db="EMBL/GenBank/DDBJ databases">
        <title>Phylogenomic reconstructions and comparative analyses of Kickxellomycotina fungi.</title>
        <authorList>
            <person name="Reynolds N.K."/>
            <person name="Stajich J.E."/>
            <person name="Barry K."/>
            <person name="Grigoriev I.V."/>
            <person name="Crous P."/>
            <person name="Smith M.E."/>
        </authorList>
    </citation>
    <scope>NUCLEOTIDE SEQUENCE</scope>
    <source>
        <strain evidence="2">RSA 861</strain>
    </source>
</reference>
<dbReference type="AlphaFoldDB" id="A0A9W8A1J4"/>
<organism evidence="2 3">
    <name type="scientific">Tieghemiomyces parasiticus</name>
    <dbReference type="NCBI Taxonomy" id="78921"/>
    <lineage>
        <taxon>Eukaryota</taxon>
        <taxon>Fungi</taxon>
        <taxon>Fungi incertae sedis</taxon>
        <taxon>Zoopagomycota</taxon>
        <taxon>Kickxellomycotina</taxon>
        <taxon>Dimargaritomycetes</taxon>
        <taxon>Dimargaritales</taxon>
        <taxon>Dimargaritaceae</taxon>
        <taxon>Tieghemiomyces</taxon>
    </lineage>
</organism>
<dbReference type="Proteomes" id="UP001150569">
    <property type="component" value="Unassembled WGS sequence"/>
</dbReference>
<name>A0A9W8A1J4_9FUNG</name>
<feature type="region of interest" description="Disordered" evidence="1">
    <location>
        <begin position="463"/>
        <end position="482"/>
    </location>
</feature>
<sequence length="603" mass="66473">MVLGHLRSWPVSSFLTGREGLLAGWVGPSADEENATDSPIRSADSQETKTVCLPPPAAPVLDGCVTTNATASGLRGERRPARSPPVSPVAVPVYFHPLRPKGEPLPSPLPRYHRHAPKAYPRPRIMSTVAPATTRAASVASSKLPPQIPAFRGHRAKRRPPSRVREPTPLCQPPPSALYPYEVDAELPYRRPRRVSSPTLRPPNHRLPLFTSRLTDCDVTNPFDLETEIVLPAASPDADGAFLGPFLLEDEEAPPPPVALETYSYRERPLAHTRLTPRAPPATLYYDPDSERHGYHRDLRRRLAPTQALSTARQHLARKHLTPGRAAALLYTHEVLRNRCLFTLLDPLTAAAFHDRYFGDEDHLGFPGSPRGSFTSLSPATLHLDHDASDYLSYSILDTTDESEVDDDNLDEGFASDVSVCAGFLDGLSFDAEETRDMVPSAPVSLRIPSVSPPRRFPGITSLHLPGSHDPTPDVQASEHTREAAAATLATSPTLSVNDSVATVTVSSPLMVDVYSTCWPVNDPYQPQHPHARGPGGYQADYIKIMGWNPLLPATKPRSQRFNPACWRMMAIENRMIRTKKIIAPLKKRLYLPSRRDRSPAYL</sequence>
<protein>
    <submittedName>
        <fullName evidence="2">Uncharacterized protein</fullName>
    </submittedName>
</protein>
<comment type="caution">
    <text evidence="2">The sequence shown here is derived from an EMBL/GenBank/DDBJ whole genome shotgun (WGS) entry which is preliminary data.</text>
</comment>